<sequence length="254" mass="26797">MAEPAYDAESGAGAGGLRAGASGAPHARPLPGIALRVEGERVAVKIDGELDLECAEQLEHALRAALAAAVGAVELDLDGVTFCDCATLNVLLELRERGLRQGKPLVIRSAAPVVQRLLDLTGTAALFAGTDPDPHRDDDAPDPEPPEEGSREKELRVEVVQLRRAMQTRPVIDLARGILMASFALSAQDAWRVLVDASQHTNTKLHHLAHDLVGAVEGDPPPEAVREQVAAAVARIRDASPAGEAEERSDPVDG</sequence>
<feature type="region of interest" description="Disordered" evidence="3">
    <location>
        <begin position="1"/>
        <end position="23"/>
    </location>
</feature>
<dbReference type="InterPro" id="IPR011006">
    <property type="entry name" value="CheY-like_superfamily"/>
</dbReference>
<dbReference type="InterPro" id="IPR002645">
    <property type="entry name" value="STAS_dom"/>
</dbReference>
<dbReference type="Gene3D" id="3.30.750.24">
    <property type="entry name" value="STAS domain"/>
    <property type="match status" value="1"/>
</dbReference>
<evidence type="ECO:0000259" key="4">
    <source>
        <dbReference type="PROSITE" id="PS50801"/>
    </source>
</evidence>
<dbReference type="EMBL" id="JBJVNE010000004">
    <property type="protein sequence ID" value="MFM9646298.1"/>
    <property type="molecule type" value="Genomic_DNA"/>
</dbReference>
<dbReference type="InterPro" id="IPR005561">
    <property type="entry name" value="ANTAR"/>
</dbReference>
<dbReference type="Proteomes" id="UP001631993">
    <property type="component" value="Unassembled WGS sequence"/>
</dbReference>
<comment type="similarity">
    <text evidence="1 2">Belongs to the anti-sigma-factor antagonist family.</text>
</comment>
<evidence type="ECO:0000256" key="1">
    <source>
        <dbReference type="ARBA" id="ARBA00009013"/>
    </source>
</evidence>
<accession>A0ABW9IEU2</accession>
<dbReference type="SUPFAM" id="SSF52172">
    <property type="entry name" value="CheY-like"/>
    <property type="match status" value="1"/>
</dbReference>
<dbReference type="PANTHER" id="PTHR35849:SF2">
    <property type="entry name" value="BLR2341 PROTEIN"/>
    <property type="match status" value="1"/>
</dbReference>
<dbReference type="NCBIfam" id="TIGR00377">
    <property type="entry name" value="ant_ant_sig"/>
    <property type="match status" value="1"/>
</dbReference>
<dbReference type="Pfam" id="PF03861">
    <property type="entry name" value="ANTAR"/>
    <property type="match status" value="1"/>
</dbReference>
<gene>
    <name evidence="6" type="ORF">ACKI1S_09135</name>
</gene>
<dbReference type="InterPro" id="IPR036513">
    <property type="entry name" value="STAS_dom_sf"/>
</dbReference>
<dbReference type="PANTHER" id="PTHR35849">
    <property type="entry name" value="BLR2341 PROTEIN"/>
    <property type="match status" value="1"/>
</dbReference>
<dbReference type="InterPro" id="IPR052746">
    <property type="entry name" value="MlaB_ABC_Transporter"/>
</dbReference>
<comment type="caution">
    <text evidence="6">The sequence shown here is derived from an EMBL/GenBank/DDBJ whole genome shotgun (WGS) entry which is preliminary data.</text>
</comment>
<protein>
    <recommendedName>
        <fullName evidence="2">Anti-sigma factor antagonist</fullName>
    </recommendedName>
</protein>
<dbReference type="Pfam" id="PF13466">
    <property type="entry name" value="STAS_2"/>
    <property type="match status" value="1"/>
</dbReference>
<dbReference type="PROSITE" id="PS50801">
    <property type="entry name" value="STAS"/>
    <property type="match status" value="1"/>
</dbReference>
<dbReference type="CDD" id="cd07043">
    <property type="entry name" value="STAS_anti-anti-sigma_factors"/>
    <property type="match status" value="1"/>
</dbReference>
<evidence type="ECO:0000259" key="5">
    <source>
        <dbReference type="PROSITE" id="PS50921"/>
    </source>
</evidence>
<dbReference type="SMART" id="SM01012">
    <property type="entry name" value="ANTAR"/>
    <property type="match status" value="1"/>
</dbReference>
<reference evidence="6 7" key="1">
    <citation type="submission" date="2024-12" db="EMBL/GenBank/DDBJ databases">
        <title>Forecasting of Potato common scab and diversities of Pathogenic streptomyces spp. in china.</title>
        <authorList>
            <person name="Handique U."/>
            <person name="Wu J."/>
        </authorList>
    </citation>
    <scope>NUCLEOTIDE SEQUENCE [LARGE SCALE GENOMIC DNA]</scope>
    <source>
        <strain evidence="6 7">ZRIMU1585</strain>
    </source>
</reference>
<evidence type="ECO:0000313" key="7">
    <source>
        <dbReference type="Proteomes" id="UP001631993"/>
    </source>
</evidence>
<dbReference type="SUPFAM" id="SSF52091">
    <property type="entry name" value="SpoIIaa-like"/>
    <property type="match status" value="1"/>
</dbReference>
<organism evidence="6 7">
    <name type="scientific">Streptomyces galilaeus</name>
    <dbReference type="NCBI Taxonomy" id="33899"/>
    <lineage>
        <taxon>Bacteria</taxon>
        <taxon>Bacillati</taxon>
        <taxon>Actinomycetota</taxon>
        <taxon>Actinomycetes</taxon>
        <taxon>Kitasatosporales</taxon>
        <taxon>Streptomycetaceae</taxon>
        <taxon>Streptomyces</taxon>
    </lineage>
</organism>
<dbReference type="InterPro" id="IPR058548">
    <property type="entry name" value="MlaB-like_STAS"/>
</dbReference>
<dbReference type="Gene3D" id="1.10.10.10">
    <property type="entry name" value="Winged helix-like DNA-binding domain superfamily/Winged helix DNA-binding domain"/>
    <property type="match status" value="1"/>
</dbReference>
<name>A0ABW9IEU2_STRGJ</name>
<keyword evidence="7" id="KW-1185">Reference proteome</keyword>
<evidence type="ECO:0000256" key="3">
    <source>
        <dbReference type="SAM" id="MobiDB-lite"/>
    </source>
</evidence>
<evidence type="ECO:0000313" key="6">
    <source>
        <dbReference type="EMBL" id="MFM9646298.1"/>
    </source>
</evidence>
<dbReference type="RefSeq" id="WP_369280087.1">
    <property type="nucleotide sequence ID" value="NZ_JBJVMW010000003.1"/>
</dbReference>
<feature type="domain" description="STAS" evidence="4">
    <location>
        <begin position="42"/>
        <end position="122"/>
    </location>
</feature>
<dbReference type="InterPro" id="IPR036388">
    <property type="entry name" value="WH-like_DNA-bd_sf"/>
</dbReference>
<feature type="region of interest" description="Disordered" evidence="3">
    <location>
        <begin position="127"/>
        <end position="154"/>
    </location>
</feature>
<proteinExistence type="inferred from homology"/>
<dbReference type="InterPro" id="IPR003658">
    <property type="entry name" value="Anti-sigma_ant"/>
</dbReference>
<evidence type="ECO:0000256" key="2">
    <source>
        <dbReference type="RuleBase" id="RU003749"/>
    </source>
</evidence>
<dbReference type="PROSITE" id="PS50921">
    <property type="entry name" value="ANTAR"/>
    <property type="match status" value="1"/>
</dbReference>
<feature type="domain" description="ANTAR" evidence="5">
    <location>
        <begin position="152"/>
        <end position="213"/>
    </location>
</feature>